<dbReference type="CDD" id="cd00156">
    <property type="entry name" value="REC"/>
    <property type="match status" value="1"/>
</dbReference>
<dbReference type="STRING" id="112901.SAMN04488500_13522"/>
<evidence type="ECO:0000259" key="2">
    <source>
        <dbReference type="PROSITE" id="PS50110"/>
    </source>
</evidence>
<dbReference type="PROSITE" id="PS51832">
    <property type="entry name" value="HD_GYP"/>
    <property type="match status" value="1"/>
</dbReference>
<dbReference type="InterPro" id="IPR052020">
    <property type="entry name" value="Cyclic_di-GMP/3'3'-cGAMP_PDE"/>
</dbReference>
<feature type="modified residue" description="4-aspartylphosphate" evidence="1">
    <location>
        <position position="57"/>
    </location>
</feature>
<gene>
    <name evidence="5" type="ORF">SAMN04488500_13522</name>
</gene>
<dbReference type="CDD" id="cd00077">
    <property type="entry name" value="HDc"/>
    <property type="match status" value="1"/>
</dbReference>
<dbReference type="Gene3D" id="3.30.70.270">
    <property type="match status" value="1"/>
</dbReference>
<dbReference type="SUPFAM" id="SSF52172">
    <property type="entry name" value="CheY-like"/>
    <property type="match status" value="1"/>
</dbReference>
<dbReference type="InterPro" id="IPR011006">
    <property type="entry name" value="CheY-like_superfamily"/>
</dbReference>
<dbReference type="SUPFAM" id="SSF55073">
    <property type="entry name" value="Nucleotide cyclase"/>
    <property type="match status" value="1"/>
</dbReference>
<dbReference type="Proteomes" id="UP000192738">
    <property type="component" value="Unassembled WGS sequence"/>
</dbReference>
<dbReference type="SMART" id="SM00267">
    <property type="entry name" value="GGDEF"/>
    <property type="match status" value="1"/>
</dbReference>
<evidence type="ECO:0000259" key="3">
    <source>
        <dbReference type="PROSITE" id="PS50887"/>
    </source>
</evidence>
<dbReference type="InterPro" id="IPR001789">
    <property type="entry name" value="Sig_transdc_resp-reg_receiver"/>
</dbReference>
<dbReference type="GO" id="GO:0000160">
    <property type="term" value="P:phosphorelay signal transduction system"/>
    <property type="evidence" value="ECO:0007669"/>
    <property type="project" value="InterPro"/>
</dbReference>
<evidence type="ECO:0000313" key="6">
    <source>
        <dbReference type="Proteomes" id="UP000192738"/>
    </source>
</evidence>
<dbReference type="PANTHER" id="PTHR45228:SF1">
    <property type="entry name" value="CYCLIC DI-GMP PHOSPHODIESTERASE TM_0186"/>
    <property type="match status" value="1"/>
</dbReference>
<proteinExistence type="predicted"/>
<dbReference type="Pfam" id="PF13487">
    <property type="entry name" value="HD_5"/>
    <property type="match status" value="1"/>
</dbReference>
<dbReference type="EMBL" id="FWXI01000035">
    <property type="protein sequence ID" value="SMD14767.1"/>
    <property type="molecule type" value="Genomic_DNA"/>
</dbReference>
<evidence type="ECO:0000313" key="5">
    <source>
        <dbReference type="EMBL" id="SMD14767.1"/>
    </source>
</evidence>
<dbReference type="PROSITE" id="PS50110">
    <property type="entry name" value="RESPONSE_REGULATORY"/>
    <property type="match status" value="1"/>
</dbReference>
<dbReference type="RefSeq" id="WP_084578374.1">
    <property type="nucleotide sequence ID" value="NZ_CP155572.1"/>
</dbReference>
<keyword evidence="1" id="KW-0597">Phosphoprotein</keyword>
<dbReference type="Gene3D" id="3.40.50.2300">
    <property type="match status" value="1"/>
</dbReference>
<dbReference type="SMART" id="SM00448">
    <property type="entry name" value="REC"/>
    <property type="match status" value="1"/>
</dbReference>
<dbReference type="PANTHER" id="PTHR45228">
    <property type="entry name" value="CYCLIC DI-GMP PHOSPHODIESTERASE TM_0186-RELATED"/>
    <property type="match status" value="1"/>
</dbReference>
<evidence type="ECO:0000259" key="4">
    <source>
        <dbReference type="PROSITE" id="PS51832"/>
    </source>
</evidence>
<sequence length="481" mass="53452">MPTPLNVLIIEDSDDDVLLIKRALRQGGYTPHLSKVELPCTMLAALSAQKWDVIISDYSLPNFSGLAALELLKKCALDIPFIIVSGAIGEDVAVRAMKAGAHDYILKSSLARLAPAISREIQEAEVRRDRKKLEERLTYLSMHDPLTGLFNRAYFAAELERLNDPLFAPVGMIVGDLDGLKLINDTWGHQSGDSLLKAAAGILTANSPPNTIVTRIGGDEFVILLPNATLQSLEVLSRRITKSVDAYNLSTPLAEGIVLSISLGFALADSYPASLQDVFKSADNNMYREKLHRSQSNRSAIVQTAMKLLEARDFITEGHGDRLQQLVARMGMLLRLPENRITDLKLLAQFHDIGKVGIPDHILFKPGKLTVEEFNQMKRHSEIGFRIAHASPDLSIIADYILKHHEWWNGTGYPMGLTAENIPLECRILSIADAYDAMTSDRPYRKALSHTQATCELRRFAGIQFDPDLIEPFVEIVEKQH</sequence>
<dbReference type="Pfam" id="PF00072">
    <property type="entry name" value="Response_reg"/>
    <property type="match status" value="1"/>
</dbReference>
<accession>A0A1W2EYI4</accession>
<dbReference type="SUPFAM" id="SSF109604">
    <property type="entry name" value="HD-domain/PDEase-like"/>
    <property type="match status" value="1"/>
</dbReference>
<dbReference type="InterPro" id="IPR029787">
    <property type="entry name" value="Nucleotide_cyclase"/>
</dbReference>
<dbReference type="InterPro" id="IPR003607">
    <property type="entry name" value="HD/PDEase_dom"/>
</dbReference>
<reference evidence="5 6" key="1">
    <citation type="submission" date="2017-04" db="EMBL/GenBank/DDBJ databases">
        <authorList>
            <person name="Afonso C.L."/>
            <person name="Miller P.J."/>
            <person name="Scott M.A."/>
            <person name="Spackman E."/>
            <person name="Goraichik I."/>
            <person name="Dimitrov K.M."/>
            <person name="Suarez D.L."/>
            <person name="Swayne D.E."/>
        </authorList>
    </citation>
    <scope>NUCLEOTIDE SEQUENCE [LARGE SCALE GENOMIC DNA]</scope>
    <source>
        <strain evidence="5 6">DSM 5090</strain>
    </source>
</reference>
<dbReference type="Pfam" id="PF00990">
    <property type="entry name" value="GGDEF"/>
    <property type="match status" value="1"/>
</dbReference>
<name>A0A1W2EYI4_9FIRM</name>
<keyword evidence="6" id="KW-1185">Reference proteome</keyword>
<dbReference type="InterPro" id="IPR037522">
    <property type="entry name" value="HD_GYP_dom"/>
</dbReference>
<organism evidence="5 6">
    <name type="scientific">Sporomusa malonica</name>
    <dbReference type="NCBI Taxonomy" id="112901"/>
    <lineage>
        <taxon>Bacteria</taxon>
        <taxon>Bacillati</taxon>
        <taxon>Bacillota</taxon>
        <taxon>Negativicutes</taxon>
        <taxon>Selenomonadales</taxon>
        <taxon>Sporomusaceae</taxon>
        <taxon>Sporomusa</taxon>
    </lineage>
</organism>
<protein>
    <submittedName>
        <fullName evidence="5">Diguanylate cyclase (GGDEF) domain-containing protein</fullName>
    </submittedName>
</protein>
<dbReference type="NCBIfam" id="TIGR00254">
    <property type="entry name" value="GGDEF"/>
    <property type="match status" value="1"/>
</dbReference>
<feature type="domain" description="Response regulatory" evidence="2">
    <location>
        <begin position="6"/>
        <end position="122"/>
    </location>
</feature>
<dbReference type="InterPro" id="IPR000160">
    <property type="entry name" value="GGDEF_dom"/>
</dbReference>
<dbReference type="CDD" id="cd01949">
    <property type="entry name" value="GGDEF"/>
    <property type="match status" value="1"/>
</dbReference>
<feature type="domain" description="HD-GYP" evidence="4">
    <location>
        <begin position="294"/>
        <end position="481"/>
    </location>
</feature>
<dbReference type="PROSITE" id="PS50887">
    <property type="entry name" value="GGDEF"/>
    <property type="match status" value="1"/>
</dbReference>
<dbReference type="OrthoDB" id="9804747at2"/>
<evidence type="ECO:0000256" key="1">
    <source>
        <dbReference type="PROSITE-ProRule" id="PRU00169"/>
    </source>
</evidence>
<dbReference type="Gene3D" id="1.10.3210.10">
    <property type="entry name" value="Hypothetical protein af1432"/>
    <property type="match status" value="1"/>
</dbReference>
<feature type="domain" description="GGDEF" evidence="3">
    <location>
        <begin position="168"/>
        <end position="304"/>
    </location>
</feature>
<dbReference type="SMART" id="SM00471">
    <property type="entry name" value="HDc"/>
    <property type="match status" value="1"/>
</dbReference>
<dbReference type="InterPro" id="IPR043128">
    <property type="entry name" value="Rev_trsase/Diguanyl_cyclase"/>
</dbReference>
<dbReference type="AlphaFoldDB" id="A0A1W2EYI4"/>